<evidence type="ECO:0000313" key="2">
    <source>
        <dbReference type="Proteomes" id="UP000248840"/>
    </source>
</evidence>
<dbReference type="RefSeq" id="WP_112111788.1">
    <property type="nucleotide sequence ID" value="NZ_QLSZ01000001.1"/>
</dbReference>
<organism evidence="1 2">
    <name type="scientific">Flavobacterium aciduliphilum</name>
    <dbReference type="NCBI Taxonomy" id="1101402"/>
    <lineage>
        <taxon>Bacteria</taxon>
        <taxon>Pseudomonadati</taxon>
        <taxon>Bacteroidota</taxon>
        <taxon>Flavobacteriia</taxon>
        <taxon>Flavobacteriales</taxon>
        <taxon>Flavobacteriaceae</taxon>
        <taxon>Flavobacterium</taxon>
    </lineage>
</organism>
<comment type="caution">
    <text evidence="1">The sequence shown here is derived from an EMBL/GenBank/DDBJ whole genome shotgun (WGS) entry which is preliminary data.</text>
</comment>
<dbReference type="Gene3D" id="1.25.40.10">
    <property type="entry name" value="Tetratricopeptide repeat domain"/>
    <property type="match status" value="1"/>
</dbReference>
<accession>A0A328YQK0</accession>
<gene>
    <name evidence="1" type="ORF">CLV55_101108</name>
</gene>
<dbReference type="Pfam" id="PF13174">
    <property type="entry name" value="TPR_6"/>
    <property type="match status" value="1"/>
</dbReference>
<reference evidence="1 2" key="1">
    <citation type="submission" date="2018-06" db="EMBL/GenBank/DDBJ databases">
        <title>Genomic Encyclopedia of Archaeal and Bacterial Type Strains, Phase II (KMG-II): from individual species to whole genera.</title>
        <authorList>
            <person name="Goeker M."/>
        </authorList>
    </citation>
    <scope>NUCLEOTIDE SEQUENCE [LARGE SCALE GENOMIC DNA]</scope>
    <source>
        <strain evidence="1 2">DSM 25663</strain>
    </source>
</reference>
<evidence type="ECO:0000313" key="1">
    <source>
        <dbReference type="EMBL" id="RAR75413.1"/>
    </source>
</evidence>
<dbReference type="InterPro" id="IPR011990">
    <property type="entry name" value="TPR-like_helical_dom_sf"/>
</dbReference>
<dbReference type="AlphaFoldDB" id="A0A328YQK0"/>
<dbReference type="OrthoDB" id="1197043at2"/>
<dbReference type="InterPro" id="IPR019734">
    <property type="entry name" value="TPR_rpt"/>
</dbReference>
<sequence>MKVKSISIFIWSFFTISVFSQYKSIEEPLTTARTYIQQKDYKKAVSILENYYKNHSEDLETNWLYAQVAHWNGNATLSEQLFLKAIALAPDVHEIEMDYARTLYENGQLQKVNSLLPKLEEFPDTQAEALLMEANIAFWNGRVKEAKNRIAKIKTLYPDSHIADALTRSINEATTPYIKTLFEYQHDNQPVDFYAEAIEVGQYSSYFLNPTFEVKNYNFTPNHQVISGKLSNQLFILSIGLTTNYSLGVYKNFSDKVACIGSLDATLKVWKHTSINMGYNRKPYLGTLESTSFTLVQNNIFGAIEYNNSSLFSIHAGYNQQFFNDSNPVNSFSSWIISKPITFSKIKLCFGYGYSYSNADKNLFTAKESLADAIAQFSPNSTIEGYYNPYFTPKNQITHSVLVLFNYKVSKTIEWDTKANIGVYASCENPYIYLDTDTTGTTFFSKNSEKTTFSPYEINSNLNIGVSKNIQAKISFTQQQTFFYTRSLLGLGLNIKL</sequence>
<name>A0A328YQK0_9FLAO</name>
<proteinExistence type="predicted"/>
<dbReference type="Proteomes" id="UP000248840">
    <property type="component" value="Unassembled WGS sequence"/>
</dbReference>
<dbReference type="EMBL" id="QLSZ01000001">
    <property type="protein sequence ID" value="RAR75413.1"/>
    <property type="molecule type" value="Genomic_DNA"/>
</dbReference>
<protein>
    <submittedName>
        <fullName evidence="1">Uncharacterized protein</fullName>
    </submittedName>
</protein>
<keyword evidence="2" id="KW-1185">Reference proteome</keyword>
<dbReference type="SUPFAM" id="SSF48452">
    <property type="entry name" value="TPR-like"/>
    <property type="match status" value="1"/>
</dbReference>